<keyword evidence="3" id="KW-1185">Reference proteome</keyword>
<feature type="compositionally biased region" description="Basic and acidic residues" evidence="1">
    <location>
        <begin position="74"/>
        <end position="91"/>
    </location>
</feature>
<dbReference type="EnsemblPlants" id="OPUNC02G29790.2">
    <property type="protein sequence ID" value="OPUNC02G29790.2"/>
    <property type="gene ID" value="OPUNC02G29790"/>
</dbReference>
<feature type="compositionally biased region" description="Acidic residues" evidence="1">
    <location>
        <begin position="112"/>
        <end position="125"/>
    </location>
</feature>
<dbReference type="Proteomes" id="UP000026962">
    <property type="component" value="Chromosome 2"/>
</dbReference>
<dbReference type="HOGENOM" id="CLU_1996326_0_0_1"/>
<evidence type="ECO:0000256" key="1">
    <source>
        <dbReference type="SAM" id="MobiDB-lite"/>
    </source>
</evidence>
<name>A0A0E0K557_ORYPU</name>
<proteinExistence type="predicted"/>
<organism evidence="2">
    <name type="scientific">Oryza punctata</name>
    <name type="common">Red rice</name>
    <dbReference type="NCBI Taxonomy" id="4537"/>
    <lineage>
        <taxon>Eukaryota</taxon>
        <taxon>Viridiplantae</taxon>
        <taxon>Streptophyta</taxon>
        <taxon>Embryophyta</taxon>
        <taxon>Tracheophyta</taxon>
        <taxon>Spermatophyta</taxon>
        <taxon>Magnoliopsida</taxon>
        <taxon>Liliopsida</taxon>
        <taxon>Poales</taxon>
        <taxon>Poaceae</taxon>
        <taxon>BOP clade</taxon>
        <taxon>Oryzoideae</taxon>
        <taxon>Oryzeae</taxon>
        <taxon>Oryzinae</taxon>
        <taxon>Oryza</taxon>
    </lineage>
</organism>
<reference evidence="2" key="2">
    <citation type="submission" date="2018-05" db="EMBL/GenBank/DDBJ databases">
        <title>OpunRS2 (Oryza punctata Reference Sequence Version 2).</title>
        <authorList>
            <person name="Zhang J."/>
            <person name="Kudrna D."/>
            <person name="Lee S."/>
            <person name="Talag J."/>
            <person name="Welchert J."/>
            <person name="Wing R.A."/>
        </authorList>
    </citation>
    <scope>NUCLEOTIDE SEQUENCE [LARGE SCALE GENOMIC DNA]</scope>
</reference>
<evidence type="ECO:0000313" key="2">
    <source>
        <dbReference type="EnsemblPlants" id="OPUNC02G29790.2"/>
    </source>
</evidence>
<dbReference type="Gramene" id="OPUNC02G29790.2">
    <property type="protein sequence ID" value="OPUNC02G29790.2"/>
    <property type="gene ID" value="OPUNC02G29790"/>
</dbReference>
<reference evidence="2" key="1">
    <citation type="submission" date="2015-04" db="UniProtKB">
        <authorList>
            <consortium name="EnsemblPlants"/>
        </authorList>
    </citation>
    <scope>IDENTIFICATION</scope>
</reference>
<feature type="region of interest" description="Disordered" evidence="1">
    <location>
        <begin position="74"/>
        <end position="125"/>
    </location>
</feature>
<sequence>MVVAIEPWEEDEAAAAATKAIAGRSDEEVLAAVLARKGGPAAIDAAQRRSDLFLDPSAPRVVADMAVESQAKAEAEEMRKRTKGEPRKAVEMLKGGGAEEGGEDVEERGAEEGGEDAEGGGAEEG</sequence>
<dbReference type="AlphaFoldDB" id="A0A0E0K557"/>
<accession>A0A0E0K557</accession>
<evidence type="ECO:0000313" key="3">
    <source>
        <dbReference type="Proteomes" id="UP000026962"/>
    </source>
</evidence>
<protein>
    <submittedName>
        <fullName evidence="2">Uncharacterized protein</fullName>
    </submittedName>
</protein>